<dbReference type="InterPro" id="IPR006671">
    <property type="entry name" value="Cyclin_N"/>
</dbReference>
<dbReference type="AlphaFoldDB" id="A0AAW1D0R6"/>
<gene>
    <name evidence="7" type="ORF">O3M35_012562</name>
</gene>
<dbReference type="PANTHER" id="PTHR10177">
    <property type="entry name" value="CYCLINS"/>
    <property type="match status" value="1"/>
</dbReference>
<dbReference type="InterPro" id="IPR048258">
    <property type="entry name" value="Cyclins_cyclin-box"/>
</dbReference>
<comment type="caution">
    <text evidence="7">The sequence shown here is derived from an EMBL/GenBank/DDBJ whole genome shotgun (WGS) entry which is preliminary data.</text>
</comment>
<dbReference type="FunFam" id="1.10.472.10:FF:000001">
    <property type="entry name" value="G2/mitotic-specific cyclin"/>
    <property type="match status" value="1"/>
</dbReference>
<dbReference type="EMBL" id="JAPXFL010000009">
    <property type="protein sequence ID" value="KAK9501930.1"/>
    <property type="molecule type" value="Genomic_DNA"/>
</dbReference>
<evidence type="ECO:0000256" key="1">
    <source>
        <dbReference type="ARBA" id="ARBA00022618"/>
    </source>
</evidence>
<dbReference type="SMART" id="SM00385">
    <property type="entry name" value="CYCLIN"/>
    <property type="match status" value="1"/>
</dbReference>
<reference evidence="7 8" key="1">
    <citation type="submission" date="2022-12" db="EMBL/GenBank/DDBJ databases">
        <title>Chromosome-level genome assembly of true bugs.</title>
        <authorList>
            <person name="Ma L."/>
            <person name="Li H."/>
        </authorList>
    </citation>
    <scope>NUCLEOTIDE SEQUENCE [LARGE SCALE GENOMIC DNA]</scope>
    <source>
        <strain evidence="7">Lab_2022b</strain>
    </source>
</reference>
<dbReference type="GO" id="GO:0051301">
    <property type="term" value="P:cell division"/>
    <property type="evidence" value="ECO:0007669"/>
    <property type="project" value="UniProtKB-KW"/>
</dbReference>
<dbReference type="InterPro" id="IPR013763">
    <property type="entry name" value="Cyclin-like_dom"/>
</dbReference>
<keyword evidence="2 4" id="KW-0195">Cyclin</keyword>
<evidence type="ECO:0000256" key="4">
    <source>
        <dbReference type="RuleBase" id="RU000383"/>
    </source>
</evidence>
<evidence type="ECO:0000313" key="8">
    <source>
        <dbReference type="Proteomes" id="UP001461498"/>
    </source>
</evidence>
<protein>
    <recommendedName>
        <fullName evidence="9">Cyclin N-terminal domain-containing protein</fullName>
    </recommendedName>
</protein>
<dbReference type="SMART" id="SM01332">
    <property type="entry name" value="Cyclin_C"/>
    <property type="match status" value="1"/>
</dbReference>
<accession>A0AAW1D0R6</accession>
<feature type="domain" description="Cyclin C-terminal" evidence="6">
    <location>
        <begin position="309"/>
        <end position="434"/>
    </location>
</feature>
<evidence type="ECO:0000259" key="6">
    <source>
        <dbReference type="SMART" id="SM01332"/>
    </source>
</evidence>
<name>A0AAW1D0R6_9HEMI</name>
<dbReference type="Gene3D" id="1.10.472.10">
    <property type="entry name" value="Cyclin-like"/>
    <property type="match status" value="2"/>
</dbReference>
<dbReference type="Proteomes" id="UP001461498">
    <property type="component" value="Unassembled WGS sequence"/>
</dbReference>
<keyword evidence="8" id="KW-1185">Reference proteome</keyword>
<comment type="similarity">
    <text evidence="4">Belongs to the cyclin family.</text>
</comment>
<dbReference type="CDD" id="cd20520">
    <property type="entry name" value="CYCLIN_CCNE_rpt2"/>
    <property type="match status" value="1"/>
</dbReference>
<evidence type="ECO:0000313" key="7">
    <source>
        <dbReference type="EMBL" id="KAK9501930.1"/>
    </source>
</evidence>
<feature type="domain" description="Cyclin-like" evidence="5">
    <location>
        <begin position="215"/>
        <end position="300"/>
    </location>
</feature>
<evidence type="ECO:0000256" key="2">
    <source>
        <dbReference type="ARBA" id="ARBA00023127"/>
    </source>
</evidence>
<dbReference type="Pfam" id="PF02984">
    <property type="entry name" value="Cyclin_C"/>
    <property type="match status" value="1"/>
</dbReference>
<proteinExistence type="inferred from homology"/>
<dbReference type="InterPro" id="IPR039361">
    <property type="entry name" value="Cyclin"/>
</dbReference>
<dbReference type="GO" id="GO:0005634">
    <property type="term" value="C:nucleus"/>
    <property type="evidence" value="ECO:0007669"/>
    <property type="project" value="UniProtKB-ARBA"/>
</dbReference>
<dbReference type="InterPro" id="IPR036915">
    <property type="entry name" value="Cyclin-like_sf"/>
</dbReference>
<organism evidence="7 8">
    <name type="scientific">Rhynocoris fuscipes</name>
    <dbReference type="NCBI Taxonomy" id="488301"/>
    <lineage>
        <taxon>Eukaryota</taxon>
        <taxon>Metazoa</taxon>
        <taxon>Ecdysozoa</taxon>
        <taxon>Arthropoda</taxon>
        <taxon>Hexapoda</taxon>
        <taxon>Insecta</taxon>
        <taxon>Pterygota</taxon>
        <taxon>Neoptera</taxon>
        <taxon>Paraneoptera</taxon>
        <taxon>Hemiptera</taxon>
        <taxon>Heteroptera</taxon>
        <taxon>Panheteroptera</taxon>
        <taxon>Cimicomorpha</taxon>
        <taxon>Reduviidae</taxon>
        <taxon>Harpactorinae</taxon>
        <taxon>Harpactorini</taxon>
        <taxon>Rhynocoris</taxon>
    </lineage>
</organism>
<keyword evidence="1" id="KW-0132">Cell division</keyword>
<sequence>MQSFSHGSSKGVCLLKRKRKAEEIKDCSDIENEPVNRDKRIKIEVDSMSDKVYLNDDTSVNTSQLVEVSCSSDERVPLTELSVANISVSSETTDDGVESIEEFNNVIDFSDFTPSTLNSEVNAGLSILRIECEPTPSTSYACDEKCDSLDENNFCIIPRRFGRTACPLPELEWSDENVLWKFLNSKDAHSSESRDANYFLYHSSIQPRMRSVLLEWLLEVCAVYKLQRETYYLALDYVDRYLSNTENISKRQLQLIGVTCLLIASKFEEIYPPKISEFAYITDGACVEADILIMEKRILKVLNWRSVVITANSWLSIFLQILHQADGKELNIVSADFSIELYNSITKVLDLCSFDEGFLQYSYKTIAVSAIYIMCSKVRSLTVSGMKIEEISKCVNWMINFYNVIKNKGEDNDASDIVGDDIGTSKQASNIWDAPCVHHVKIDLLDAVQCAMKKKAPNDDDCLLTPPLSADKT</sequence>
<evidence type="ECO:0000259" key="5">
    <source>
        <dbReference type="SMART" id="SM00385"/>
    </source>
</evidence>
<dbReference type="PROSITE" id="PS00292">
    <property type="entry name" value="CYCLINS"/>
    <property type="match status" value="1"/>
</dbReference>
<dbReference type="Pfam" id="PF00134">
    <property type="entry name" value="Cyclin_N"/>
    <property type="match status" value="1"/>
</dbReference>
<keyword evidence="3" id="KW-0131">Cell cycle</keyword>
<dbReference type="SUPFAM" id="SSF47954">
    <property type="entry name" value="Cyclin-like"/>
    <property type="match status" value="2"/>
</dbReference>
<evidence type="ECO:0008006" key="9">
    <source>
        <dbReference type="Google" id="ProtNLM"/>
    </source>
</evidence>
<dbReference type="InterPro" id="IPR004367">
    <property type="entry name" value="Cyclin_C-dom"/>
</dbReference>
<evidence type="ECO:0000256" key="3">
    <source>
        <dbReference type="ARBA" id="ARBA00023306"/>
    </source>
</evidence>
<dbReference type="GO" id="GO:0000278">
    <property type="term" value="P:mitotic cell cycle"/>
    <property type="evidence" value="ECO:0007669"/>
    <property type="project" value="UniProtKB-ARBA"/>
</dbReference>